<evidence type="ECO:0000256" key="1">
    <source>
        <dbReference type="SAM" id="MobiDB-lite"/>
    </source>
</evidence>
<evidence type="ECO:0000313" key="2">
    <source>
        <dbReference type="EMBL" id="CAE8609305.1"/>
    </source>
</evidence>
<dbReference type="EMBL" id="CAJNNV010024276">
    <property type="protein sequence ID" value="CAE8609305.1"/>
    <property type="molecule type" value="Genomic_DNA"/>
</dbReference>
<accession>A0A813FBU8</accession>
<keyword evidence="3" id="KW-1185">Reference proteome</keyword>
<feature type="compositionally biased region" description="Basic and acidic residues" evidence="1">
    <location>
        <begin position="1"/>
        <end position="10"/>
    </location>
</feature>
<reference evidence="2" key="1">
    <citation type="submission" date="2021-02" db="EMBL/GenBank/DDBJ databases">
        <authorList>
            <person name="Dougan E. K."/>
            <person name="Rhodes N."/>
            <person name="Thang M."/>
            <person name="Chan C."/>
        </authorList>
    </citation>
    <scope>NUCLEOTIDE SEQUENCE</scope>
</reference>
<proteinExistence type="predicted"/>
<gene>
    <name evidence="2" type="ORF">PGLA1383_LOCUS27132</name>
</gene>
<sequence length="198" mass="20397">MDDPRRDKLRIQQSMMMGSGDPPGGKSGGGRDKVREQLRDEGRVQVVEAESLVNEEQERRKRKKNHKNEAKSKGGGGNLGGAPQDLLDLCEEDDAVQQKGSPEDLFKKPALDLKKPPLSAVQEVRVALGVAPPTNGGLGGFGGLGGLGGLAGGGLPSIGGGLGGLGGFGRLPTPPGDGLATNGRAKVRAGIRLEPLRG</sequence>
<feature type="compositionally biased region" description="Basic and acidic residues" evidence="1">
    <location>
        <begin position="29"/>
        <end position="43"/>
    </location>
</feature>
<dbReference type="AlphaFoldDB" id="A0A813FBU8"/>
<name>A0A813FBU8_POLGL</name>
<protein>
    <submittedName>
        <fullName evidence="2">Uncharacterized protein</fullName>
    </submittedName>
</protein>
<comment type="caution">
    <text evidence="2">The sequence shown here is derived from an EMBL/GenBank/DDBJ whole genome shotgun (WGS) entry which is preliminary data.</text>
</comment>
<feature type="region of interest" description="Disordered" evidence="1">
    <location>
        <begin position="1"/>
        <end position="87"/>
    </location>
</feature>
<dbReference type="Proteomes" id="UP000654075">
    <property type="component" value="Unassembled WGS sequence"/>
</dbReference>
<organism evidence="2 3">
    <name type="scientific">Polarella glacialis</name>
    <name type="common">Dinoflagellate</name>
    <dbReference type="NCBI Taxonomy" id="89957"/>
    <lineage>
        <taxon>Eukaryota</taxon>
        <taxon>Sar</taxon>
        <taxon>Alveolata</taxon>
        <taxon>Dinophyceae</taxon>
        <taxon>Suessiales</taxon>
        <taxon>Suessiaceae</taxon>
        <taxon>Polarella</taxon>
    </lineage>
</organism>
<evidence type="ECO:0000313" key="3">
    <source>
        <dbReference type="Proteomes" id="UP000654075"/>
    </source>
</evidence>